<evidence type="ECO:0000313" key="2">
    <source>
        <dbReference type="EMBL" id="KAK7823535.1"/>
    </source>
</evidence>
<evidence type="ECO:0000313" key="3">
    <source>
        <dbReference type="Proteomes" id="UP000237347"/>
    </source>
</evidence>
<keyword evidence="3" id="KW-1185">Reference proteome</keyword>
<dbReference type="EMBL" id="PKMF04000630">
    <property type="protein sequence ID" value="KAK7823535.1"/>
    <property type="molecule type" value="Genomic_DNA"/>
</dbReference>
<evidence type="ECO:0000256" key="1">
    <source>
        <dbReference type="SAM" id="MobiDB-lite"/>
    </source>
</evidence>
<reference evidence="2 3" key="1">
    <citation type="journal article" date="2018" name="Sci. Data">
        <title>The draft genome sequence of cork oak.</title>
        <authorList>
            <person name="Ramos A.M."/>
            <person name="Usie A."/>
            <person name="Barbosa P."/>
            <person name="Barros P.M."/>
            <person name="Capote T."/>
            <person name="Chaves I."/>
            <person name="Simoes F."/>
            <person name="Abreu I."/>
            <person name="Carrasquinho I."/>
            <person name="Faro C."/>
            <person name="Guimaraes J.B."/>
            <person name="Mendonca D."/>
            <person name="Nobrega F."/>
            <person name="Rodrigues L."/>
            <person name="Saibo N.J.M."/>
            <person name="Varela M.C."/>
            <person name="Egas C."/>
            <person name="Matos J."/>
            <person name="Miguel C.M."/>
            <person name="Oliveira M.M."/>
            <person name="Ricardo C.P."/>
            <person name="Goncalves S."/>
        </authorList>
    </citation>
    <scope>NUCLEOTIDE SEQUENCE [LARGE SCALE GENOMIC DNA]</scope>
    <source>
        <strain evidence="3">cv. HL8</strain>
    </source>
</reference>
<protein>
    <submittedName>
        <fullName evidence="2">Vq motif-containing protein 9</fullName>
    </submittedName>
</protein>
<comment type="caution">
    <text evidence="2">The sequence shown here is derived from an EMBL/GenBank/DDBJ whole genome shotgun (WGS) entry which is preliminary data.</text>
</comment>
<dbReference type="Proteomes" id="UP000237347">
    <property type="component" value="Unassembled WGS sequence"/>
</dbReference>
<gene>
    <name evidence="2" type="primary">VQ9</name>
    <name evidence="2" type="ORF">CFP56_035383</name>
</gene>
<feature type="region of interest" description="Disordered" evidence="1">
    <location>
        <begin position="1"/>
        <end position="73"/>
    </location>
</feature>
<dbReference type="AlphaFoldDB" id="A0AAW0J9R7"/>
<name>A0AAW0J9R7_QUESU</name>
<proteinExistence type="predicted"/>
<accession>A0AAW0J9R7</accession>
<sequence length="141" mass="15558">MRYLQNPIPGVDSNPKQFSGFSPLAPRFSPRWNTVTPPQPQLQHQFPPPPQSQQHQGMLPPPPPATMASQSQSQFLMPTSPLPFGCLNSPRSPYPLLSPSLLFSPSSGQLGLVLEFEETEKRRGGGQESQAWTTAYEFLNG</sequence>
<organism evidence="2 3">
    <name type="scientific">Quercus suber</name>
    <name type="common">Cork oak</name>
    <dbReference type="NCBI Taxonomy" id="58331"/>
    <lineage>
        <taxon>Eukaryota</taxon>
        <taxon>Viridiplantae</taxon>
        <taxon>Streptophyta</taxon>
        <taxon>Embryophyta</taxon>
        <taxon>Tracheophyta</taxon>
        <taxon>Spermatophyta</taxon>
        <taxon>Magnoliopsida</taxon>
        <taxon>eudicotyledons</taxon>
        <taxon>Gunneridae</taxon>
        <taxon>Pentapetalae</taxon>
        <taxon>rosids</taxon>
        <taxon>fabids</taxon>
        <taxon>Fagales</taxon>
        <taxon>Fagaceae</taxon>
        <taxon>Quercus</taxon>
    </lineage>
</organism>